<dbReference type="EMBL" id="JBHTEK010000001">
    <property type="protein sequence ID" value="MFC7669868.1"/>
    <property type="molecule type" value="Genomic_DNA"/>
</dbReference>
<feature type="region of interest" description="Disordered" evidence="1">
    <location>
        <begin position="31"/>
        <end position="75"/>
    </location>
</feature>
<feature type="compositionally biased region" description="Low complexity" evidence="1">
    <location>
        <begin position="63"/>
        <end position="75"/>
    </location>
</feature>
<reference evidence="3" key="1">
    <citation type="journal article" date="2019" name="Int. J. Syst. Evol. Microbiol.">
        <title>The Global Catalogue of Microorganisms (GCM) 10K type strain sequencing project: providing services to taxonomists for standard genome sequencing and annotation.</title>
        <authorList>
            <consortium name="The Broad Institute Genomics Platform"/>
            <consortium name="The Broad Institute Genome Sequencing Center for Infectious Disease"/>
            <person name="Wu L."/>
            <person name="Ma J."/>
        </authorList>
    </citation>
    <scope>NUCLEOTIDE SEQUENCE [LARGE SCALE GENOMIC DNA]</scope>
    <source>
        <strain evidence="3">JCM 19635</strain>
    </source>
</reference>
<comment type="caution">
    <text evidence="2">The sequence shown here is derived from an EMBL/GenBank/DDBJ whole genome shotgun (WGS) entry which is preliminary data.</text>
</comment>
<feature type="compositionally biased region" description="Basic residues" evidence="1">
    <location>
        <begin position="49"/>
        <end position="59"/>
    </location>
</feature>
<evidence type="ECO:0000313" key="2">
    <source>
        <dbReference type="EMBL" id="MFC7669868.1"/>
    </source>
</evidence>
<dbReference type="Proteomes" id="UP001596513">
    <property type="component" value="Unassembled WGS sequence"/>
</dbReference>
<evidence type="ECO:0000256" key="1">
    <source>
        <dbReference type="SAM" id="MobiDB-lite"/>
    </source>
</evidence>
<protein>
    <submittedName>
        <fullName evidence="2">Uncharacterized protein</fullName>
    </submittedName>
</protein>
<organism evidence="2 3">
    <name type="scientific">Hymenobacter humi</name>
    <dbReference type="NCBI Taxonomy" id="1411620"/>
    <lineage>
        <taxon>Bacteria</taxon>
        <taxon>Pseudomonadati</taxon>
        <taxon>Bacteroidota</taxon>
        <taxon>Cytophagia</taxon>
        <taxon>Cytophagales</taxon>
        <taxon>Hymenobacteraceae</taxon>
        <taxon>Hymenobacter</taxon>
    </lineage>
</organism>
<proteinExistence type="predicted"/>
<keyword evidence="3" id="KW-1185">Reference proteome</keyword>
<name>A0ABW2U8N1_9BACT</name>
<evidence type="ECO:0000313" key="3">
    <source>
        <dbReference type="Proteomes" id="UP001596513"/>
    </source>
</evidence>
<sequence>MDAAFDAHALPAQNGLTLATEAATQPLAIDGRPALSGADVEPPAPGRPGGRHVRARSRAGWRTCPPATASTCATR</sequence>
<gene>
    <name evidence="2" type="ORF">ACFQT0_22750</name>
</gene>
<accession>A0ABW2U8N1</accession>
<dbReference type="RefSeq" id="WP_380205340.1">
    <property type="nucleotide sequence ID" value="NZ_JBHTEK010000001.1"/>
</dbReference>